<dbReference type="KEGG" id="elio:KO353_12915"/>
<evidence type="ECO:0000313" key="1">
    <source>
        <dbReference type="EMBL" id="QXM24156.1"/>
    </source>
</evidence>
<name>A0A975U300_9PROT</name>
<protein>
    <submittedName>
        <fullName evidence="1">Uncharacterized protein</fullName>
    </submittedName>
</protein>
<keyword evidence="2" id="KW-1185">Reference proteome</keyword>
<dbReference type="Proteomes" id="UP000694001">
    <property type="component" value="Chromosome"/>
</dbReference>
<sequence length="184" mass="19714">MPELPPPGTFLKAKGFVTRLIFVVNRPARELEARIGDHRGRLDRGWSLLLLKEKVAPGEIALAGYSHLSGGRIGPPEQGLARQTVEADTAGFLDMGRVKRSLAESFVFGGPQRIVKIIPATGHDPAMREPDQYPVGSGIPQWILLPEKTFILAATVAPGMTYLGGGPDAGPAGFWVDPRAANTL</sequence>
<dbReference type="EMBL" id="CP076448">
    <property type="protein sequence ID" value="QXM24156.1"/>
    <property type="molecule type" value="Genomic_DNA"/>
</dbReference>
<evidence type="ECO:0000313" key="2">
    <source>
        <dbReference type="Proteomes" id="UP000694001"/>
    </source>
</evidence>
<gene>
    <name evidence="1" type="ORF">KO353_12915</name>
</gene>
<dbReference type="AlphaFoldDB" id="A0A975U300"/>
<reference evidence="1" key="1">
    <citation type="submission" date="2021-06" db="EMBL/GenBank/DDBJ databases">
        <title>Elioraea tepida, sp. nov., a moderately thermophilic aerobic anoxygenic phototrophic bacterium isolated from an alkaline siliceous hot spring mat community in Yellowstone National Park, WY, USA.</title>
        <authorList>
            <person name="Saini M.K."/>
            <person name="Yoshida S."/>
            <person name="Sebastian A."/>
            <person name="Hirose S."/>
            <person name="Hara E."/>
            <person name="Tamaki H."/>
            <person name="Soulier N.T."/>
            <person name="Albert I."/>
            <person name="Hanada S."/>
            <person name="Bryant D.A."/>
            <person name="Tank M."/>
        </authorList>
    </citation>
    <scope>NUCLEOTIDE SEQUENCE</scope>
    <source>
        <strain evidence="1">MS-P2</strain>
    </source>
</reference>
<organism evidence="1 2">
    <name type="scientific">Elioraea tepida</name>
    <dbReference type="NCBI Taxonomy" id="2843330"/>
    <lineage>
        <taxon>Bacteria</taxon>
        <taxon>Pseudomonadati</taxon>
        <taxon>Pseudomonadota</taxon>
        <taxon>Alphaproteobacteria</taxon>
        <taxon>Acetobacterales</taxon>
        <taxon>Elioraeaceae</taxon>
        <taxon>Elioraea</taxon>
    </lineage>
</organism>
<proteinExistence type="predicted"/>
<accession>A0A975U300</accession>
<dbReference type="RefSeq" id="WP_218285137.1">
    <property type="nucleotide sequence ID" value="NZ_CP076448.1"/>
</dbReference>